<dbReference type="Proteomes" id="UP000265614">
    <property type="component" value="Unassembled WGS sequence"/>
</dbReference>
<reference evidence="1 2" key="1">
    <citation type="submission" date="2018-09" db="EMBL/GenBank/DDBJ databases">
        <title>YIM 75000 draft genome.</title>
        <authorList>
            <person name="Tang S."/>
            <person name="Feng Y."/>
        </authorList>
    </citation>
    <scope>NUCLEOTIDE SEQUENCE [LARGE SCALE GENOMIC DNA]</scope>
    <source>
        <strain evidence="1 2">YIM 75000</strain>
    </source>
</reference>
<evidence type="ECO:0000313" key="1">
    <source>
        <dbReference type="EMBL" id="RJK95510.1"/>
    </source>
</evidence>
<dbReference type="InterPro" id="IPR036412">
    <property type="entry name" value="HAD-like_sf"/>
</dbReference>
<dbReference type="InterPro" id="IPR006439">
    <property type="entry name" value="HAD-SF_hydro_IA"/>
</dbReference>
<dbReference type="Gene3D" id="3.40.50.1000">
    <property type="entry name" value="HAD superfamily/HAD-like"/>
    <property type="match status" value="1"/>
</dbReference>
<dbReference type="SFLD" id="SFLDG01129">
    <property type="entry name" value="C1.5:_HAD__Beta-PGM__Phosphata"/>
    <property type="match status" value="1"/>
</dbReference>
<sequence>MAPVALTGLVVDWGGVLTGSLELSTGAWAEAEDVDLDSFREVLRTWLGGDVAAAAEQNPLYALERGEVAVPDFERRLAERLRSRSGAPLRAEGLLARMFDHFVHAPEMAALVLRARRSGLRTALLSNSWGNDYPRDGWDDMFDEVVISGEVGMRKPEARIYAHVLDRLRLPAGECVFVDDLRANVAAAVAVGMVGVVHETYEATAAELEVLFERPLAR</sequence>
<proteinExistence type="predicted"/>
<accession>A0A3A3YVG6</accession>
<dbReference type="SUPFAM" id="SSF56784">
    <property type="entry name" value="HAD-like"/>
    <property type="match status" value="1"/>
</dbReference>
<gene>
    <name evidence="1" type="ORF">D5H78_12245</name>
</gene>
<organism evidence="1 2">
    <name type="scientific">Vallicoccus soli</name>
    <dbReference type="NCBI Taxonomy" id="2339232"/>
    <lineage>
        <taxon>Bacteria</taxon>
        <taxon>Bacillati</taxon>
        <taxon>Actinomycetota</taxon>
        <taxon>Actinomycetes</taxon>
        <taxon>Motilibacterales</taxon>
        <taxon>Vallicoccaceae</taxon>
        <taxon>Vallicoccus</taxon>
    </lineage>
</organism>
<dbReference type="Pfam" id="PF00702">
    <property type="entry name" value="Hydrolase"/>
    <property type="match status" value="1"/>
</dbReference>
<dbReference type="Gene3D" id="1.10.150.240">
    <property type="entry name" value="Putative phosphatase, domain 2"/>
    <property type="match status" value="1"/>
</dbReference>
<dbReference type="AlphaFoldDB" id="A0A3A3YVG6"/>
<name>A0A3A3YVG6_9ACTN</name>
<keyword evidence="2" id="KW-1185">Reference proteome</keyword>
<dbReference type="GO" id="GO:0016787">
    <property type="term" value="F:hydrolase activity"/>
    <property type="evidence" value="ECO:0007669"/>
    <property type="project" value="UniProtKB-KW"/>
</dbReference>
<dbReference type="PRINTS" id="PR00413">
    <property type="entry name" value="HADHALOGNASE"/>
</dbReference>
<dbReference type="SFLD" id="SFLDS00003">
    <property type="entry name" value="Haloacid_Dehalogenase"/>
    <property type="match status" value="1"/>
</dbReference>
<protein>
    <submittedName>
        <fullName evidence="1">HAD family hydrolase</fullName>
    </submittedName>
</protein>
<keyword evidence="1" id="KW-0378">Hydrolase</keyword>
<dbReference type="InterPro" id="IPR023198">
    <property type="entry name" value="PGP-like_dom2"/>
</dbReference>
<comment type="caution">
    <text evidence="1">The sequence shown here is derived from an EMBL/GenBank/DDBJ whole genome shotgun (WGS) entry which is preliminary data.</text>
</comment>
<dbReference type="InterPro" id="IPR052898">
    <property type="entry name" value="ACAD10-like"/>
</dbReference>
<dbReference type="InterPro" id="IPR023214">
    <property type="entry name" value="HAD_sf"/>
</dbReference>
<dbReference type="EMBL" id="QZEZ01000005">
    <property type="protein sequence ID" value="RJK95510.1"/>
    <property type="molecule type" value="Genomic_DNA"/>
</dbReference>
<dbReference type="PANTHER" id="PTHR47829:SF1">
    <property type="entry name" value="HAD FAMILY PHOSPHATASE"/>
    <property type="match status" value="1"/>
</dbReference>
<dbReference type="PANTHER" id="PTHR47829">
    <property type="entry name" value="HYDROLASE, PUTATIVE (AFU_ORTHOLOGUE AFUA_1G12880)-RELATED"/>
    <property type="match status" value="1"/>
</dbReference>
<dbReference type="OrthoDB" id="9795007at2"/>
<evidence type="ECO:0000313" key="2">
    <source>
        <dbReference type="Proteomes" id="UP000265614"/>
    </source>
</evidence>
<dbReference type="NCBIfam" id="TIGR01509">
    <property type="entry name" value="HAD-SF-IA-v3"/>
    <property type="match status" value="1"/>
</dbReference>